<dbReference type="AlphaFoldDB" id="A0A7X0IKF7"/>
<evidence type="ECO:0000313" key="2">
    <source>
        <dbReference type="EMBL" id="MBB6475332.1"/>
    </source>
</evidence>
<accession>A0A7X0IKF7</accession>
<organism evidence="2 3">
    <name type="scientific">Sphaerisporangium rubeum</name>
    <dbReference type="NCBI Taxonomy" id="321317"/>
    <lineage>
        <taxon>Bacteria</taxon>
        <taxon>Bacillati</taxon>
        <taxon>Actinomycetota</taxon>
        <taxon>Actinomycetes</taxon>
        <taxon>Streptosporangiales</taxon>
        <taxon>Streptosporangiaceae</taxon>
        <taxon>Sphaerisporangium</taxon>
    </lineage>
</organism>
<feature type="region of interest" description="Disordered" evidence="1">
    <location>
        <begin position="1"/>
        <end position="46"/>
    </location>
</feature>
<proteinExistence type="predicted"/>
<dbReference type="EMBL" id="JACHIU010000001">
    <property type="protein sequence ID" value="MBB6475332.1"/>
    <property type="molecule type" value="Genomic_DNA"/>
</dbReference>
<comment type="caution">
    <text evidence="2">The sequence shown here is derived from an EMBL/GenBank/DDBJ whole genome shotgun (WGS) entry which is preliminary data.</text>
</comment>
<keyword evidence="3" id="KW-1185">Reference proteome</keyword>
<dbReference type="Proteomes" id="UP000555564">
    <property type="component" value="Unassembled WGS sequence"/>
</dbReference>
<sequence>MTGLRITPTAMPLTIPATTRDAAPSAKTTAAPRHPARFNTYEVTPS</sequence>
<evidence type="ECO:0000256" key="1">
    <source>
        <dbReference type="SAM" id="MobiDB-lite"/>
    </source>
</evidence>
<evidence type="ECO:0000313" key="3">
    <source>
        <dbReference type="Proteomes" id="UP000555564"/>
    </source>
</evidence>
<reference evidence="2 3" key="1">
    <citation type="submission" date="2020-08" db="EMBL/GenBank/DDBJ databases">
        <title>Sequencing the genomes of 1000 actinobacteria strains.</title>
        <authorList>
            <person name="Klenk H.-P."/>
        </authorList>
    </citation>
    <scope>NUCLEOTIDE SEQUENCE [LARGE SCALE GENOMIC DNA]</scope>
    <source>
        <strain evidence="2 3">DSM 44936</strain>
    </source>
</reference>
<gene>
    <name evidence="2" type="ORF">BJ992_004763</name>
</gene>
<protein>
    <submittedName>
        <fullName evidence="2">Uncharacterized protein</fullName>
    </submittedName>
</protein>
<name>A0A7X0IKF7_9ACTN</name>